<evidence type="ECO:0000256" key="1">
    <source>
        <dbReference type="ARBA" id="ARBA00004141"/>
    </source>
</evidence>
<proteinExistence type="inferred from homology"/>
<dbReference type="Pfam" id="PF04515">
    <property type="entry name" value="Choline_transpo"/>
    <property type="match status" value="1"/>
</dbReference>
<keyword evidence="8" id="KW-1185">Reference proteome</keyword>
<comment type="function">
    <text evidence="6">Choline transporter.</text>
</comment>
<feature type="transmembrane region" description="Helical" evidence="6">
    <location>
        <begin position="410"/>
        <end position="432"/>
    </location>
</feature>
<evidence type="ECO:0000256" key="5">
    <source>
        <dbReference type="ARBA" id="ARBA00023136"/>
    </source>
</evidence>
<name>A0A9P0CU11_9CUCU</name>
<evidence type="ECO:0000256" key="3">
    <source>
        <dbReference type="ARBA" id="ARBA00022692"/>
    </source>
</evidence>
<evidence type="ECO:0000313" key="8">
    <source>
        <dbReference type="Proteomes" id="UP001153636"/>
    </source>
</evidence>
<dbReference type="InterPro" id="IPR007603">
    <property type="entry name" value="Choline_transptr-like"/>
</dbReference>
<reference evidence="7" key="1">
    <citation type="submission" date="2022-01" db="EMBL/GenBank/DDBJ databases">
        <authorList>
            <person name="King R."/>
        </authorList>
    </citation>
    <scope>NUCLEOTIDE SEQUENCE</scope>
</reference>
<dbReference type="OrthoDB" id="420519at2759"/>
<feature type="transmembrane region" description="Helical" evidence="6">
    <location>
        <begin position="45"/>
        <end position="65"/>
    </location>
</feature>
<comment type="subcellular location">
    <subcellularLocation>
        <location evidence="6">Cell membrane</location>
        <topology evidence="6">Multi-pass membrane protein</topology>
    </subcellularLocation>
    <subcellularLocation>
        <location evidence="1">Membrane</location>
        <topology evidence="1">Multi-pass membrane protein</topology>
    </subcellularLocation>
</comment>
<gene>
    <name evidence="7" type="ORF">PSYICH_LOCUS8985</name>
</gene>
<keyword evidence="3 6" id="KW-0812">Transmembrane</keyword>
<dbReference type="Proteomes" id="UP001153636">
    <property type="component" value="Chromosome 3"/>
</dbReference>
<protein>
    <recommendedName>
        <fullName evidence="6">Choline transporter-like protein</fullName>
    </recommendedName>
</protein>
<feature type="transmembrane region" description="Helical" evidence="6">
    <location>
        <begin position="219"/>
        <end position="242"/>
    </location>
</feature>
<dbReference type="GO" id="GO:0005886">
    <property type="term" value="C:plasma membrane"/>
    <property type="evidence" value="ECO:0007669"/>
    <property type="project" value="UniProtKB-SubCell"/>
</dbReference>
<feature type="transmembrane region" description="Helical" evidence="6">
    <location>
        <begin position="345"/>
        <end position="365"/>
    </location>
</feature>
<keyword evidence="4 6" id="KW-1133">Transmembrane helix</keyword>
<keyword evidence="5 6" id="KW-0472">Membrane</keyword>
<dbReference type="AlphaFoldDB" id="A0A9P0CU11"/>
<comment type="similarity">
    <text evidence="2 6">Belongs to the CTL (choline transporter-like) family.</text>
</comment>
<evidence type="ECO:0000256" key="6">
    <source>
        <dbReference type="RuleBase" id="RU368066"/>
    </source>
</evidence>
<feature type="transmembrane region" description="Helical" evidence="6">
    <location>
        <begin position="371"/>
        <end position="389"/>
    </location>
</feature>
<feature type="transmembrane region" description="Helical" evidence="6">
    <location>
        <begin position="304"/>
        <end position="333"/>
    </location>
</feature>
<evidence type="ECO:0000256" key="4">
    <source>
        <dbReference type="ARBA" id="ARBA00022989"/>
    </source>
</evidence>
<evidence type="ECO:0000313" key="7">
    <source>
        <dbReference type="EMBL" id="CAH1108166.1"/>
    </source>
</evidence>
<feature type="transmembrane region" description="Helical" evidence="6">
    <location>
        <begin position="192"/>
        <end position="213"/>
    </location>
</feature>
<evidence type="ECO:0000256" key="2">
    <source>
        <dbReference type="ARBA" id="ARBA00007168"/>
    </source>
</evidence>
<dbReference type="PANTHER" id="PTHR12385:SF96">
    <property type="entry name" value="CHOLINE TRANSPORTER-LIKE PROTEIN"/>
    <property type="match status" value="1"/>
</dbReference>
<feature type="transmembrane region" description="Helical" evidence="6">
    <location>
        <begin position="501"/>
        <end position="522"/>
    </location>
</feature>
<feature type="transmembrane region" description="Helical" evidence="6">
    <location>
        <begin position="262"/>
        <end position="284"/>
    </location>
</feature>
<accession>A0A9P0CU11</accession>
<dbReference type="GO" id="GO:0022857">
    <property type="term" value="F:transmembrane transporter activity"/>
    <property type="evidence" value="ECO:0007669"/>
    <property type="project" value="UniProtKB-UniRule"/>
</dbReference>
<feature type="transmembrane region" description="Helical" evidence="6">
    <location>
        <begin position="529"/>
        <end position="552"/>
    </location>
</feature>
<dbReference type="PANTHER" id="PTHR12385">
    <property type="entry name" value="CHOLINE TRANSPORTER-LIKE (SLC FAMILY 44)"/>
    <property type="match status" value="1"/>
</dbReference>
<organism evidence="7 8">
    <name type="scientific">Psylliodes chrysocephalus</name>
    <dbReference type="NCBI Taxonomy" id="3402493"/>
    <lineage>
        <taxon>Eukaryota</taxon>
        <taxon>Metazoa</taxon>
        <taxon>Ecdysozoa</taxon>
        <taxon>Arthropoda</taxon>
        <taxon>Hexapoda</taxon>
        <taxon>Insecta</taxon>
        <taxon>Pterygota</taxon>
        <taxon>Neoptera</taxon>
        <taxon>Endopterygota</taxon>
        <taxon>Coleoptera</taxon>
        <taxon>Polyphaga</taxon>
        <taxon>Cucujiformia</taxon>
        <taxon>Chrysomeloidea</taxon>
        <taxon>Chrysomelidae</taxon>
        <taxon>Galerucinae</taxon>
        <taxon>Alticini</taxon>
        <taxon>Psylliodes</taxon>
    </lineage>
</organism>
<sequence length="598" mass="67051">MGESLSKATQPEELAVFKKLPTNALLDSIEIPERAENRKPTDKKFIIVFAVVVVLLFPFLIYCVVKGDLSRLKGYDQCGNICGQKNAKYEAWSCTGQDYTELPYLEIDSSSTEAMGDNLFILTSRRCVARCSTGYIKIFSTCYRSKESSSSNSYDLGYNSQFDMNDRFKRDTEIENLDDIGNGMSKYLSKHAWRIVLACFISLGVGIIMLVLFKTATAAVVWGILGGVLLFGAILVGGMWWFYLNPPKSMDTSSAKGGKSSLLFLAIFFSAVWLVLVFVMIFMYKKIQLVIQLLKESTKAAFAMPLLIFVPIITFFAELIILSLLVFFSLYIYTAGTLTELIGGYLYYKENIVMTITFVFNIIVAYWSTQFIIGIQYMVIAGAVAKWYWSKNKHNLESPIKDSASIVFKFHLGSIAFGSLVLTIIAIIRALLTSLTKNKNLKACVDFCIGTIESFLKFLSKNSYILTAMHGKPFYKSGKRAAKIIFQNAVNIASVNYVGDFVLGMAQLLIVLISLLITTAIMQGAESDYSFLVYLIVFFVSLFIAVTFFATFETTIDTLFLCFCEDSLLNDGMARPYAMSRDLMEFVENSKKLYGDKN</sequence>
<dbReference type="EMBL" id="OV651815">
    <property type="protein sequence ID" value="CAH1108166.1"/>
    <property type="molecule type" value="Genomic_DNA"/>
</dbReference>